<dbReference type="Pfam" id="PF11754">
    <property type="entry name" value="Velvet"/>
    <property type="match status" value="1"/>
</dbReference>
<dbReference type="Gene3D" id="2.60.40.3960">
    <property type="entry name" value="Velvet domain"/>
    <property type="match status" value="1"/>
</dbReference>
<proteinExistence type="predicted"/>
<evidence type="ECO:0000256" key="1">
    <source>
        <dbReference type="ARBA" id="ARBA00004123"/>
    </source>
</evidence>
<evidence type="ECO:0000256" key="3">
    <source>
        <dbReference type="ARBA" id="ARBA00023163"/>
    </source>
</evidence>
<dbReference type="PANTHER" id="PTHR33572:SF18">
    <property type="entry name" value="SPORE DEVELOPMENT REGULATOR VOSA"/>
    <property type="match status" value="1"/>
</dbReference>
<evidence type="ECO:0000256" key="4">
    <source>
        <dbReference type="ARBA" id="ARBA00023242"/>
    </source>
</evidence>
<dbReference type="InterPro" id="IPR021740">
    <property type="entry name" value="Velvet"/>
</dbReference>
<keyword evidence="3" id="KW-0804">Transcription</keyword>
<accession>A0A077X481</accession>
<dbReference type="PROSITE" id="PS51821">
    <property type="entry name" value="VELVET"/>
    <property type="match status" value="1"/>
</dbReference>
<dbReference type="InterPro" id="IPR038491">
    <property type="entry name" value="Velvet_dom_sf"/>
</dbReference>
<organism evidence="6">
    <name type="scientific">Lichtheimia ramosa</name>
    <dbReference type="NCBI Taxonomy" id="688394"/>
    <lineage>
        <taxon>Eukaryota</taxon>
        <taxon>Fungi</taxon>
        <taxon>Fungi incertae sedis</taxon>
        <taxon>Mucoromycota</taxon>
        <taxon>Mucoromycotina</taxon>
        <taxon>Mucoromycetes</taxon>
        <taxon>Mucorales</taxon>
        <taxon>Lichtheimiaceae</taxon>
        <taxon>Lichtheimia</taxon>
    </lineage>
</organism>
<feature type="domain" description="Velvet" evidence="5">
    <location>
        <begin position="1"/>
        <end position="95"/>
    </location>
</feature>
<evidence type="ECO:0000313" key="6">
    <source>
        <dbReference type="EMBL" id="CDS14294.1"/>
    </source>
</evidence>
<keyword evidence="4" id="KW-0539">Nucleus</keyword>
<reference evidence="6" key="1">
    <citation type="journal article" date="2014" name="Genome Announc.">
        <title>De novo whole-genome sequence and genome annotation of Lichtheimia ramosa.</title>
        <authorList>
            <person name="Linde J."/>
            <person name="Schwartze V."/>
            <person name="Binder U."/>
            <person name="Lass-Florl C."/>
            <person name="Voigt K."/>
            <person name="Horn F."/>
        </authorList>
    </citation>
    <scope>NUCLEOTIDE SEQUENCE</scope>
    <source>
        <strain evidence="6">JMRC FSU:6197</strain>
    </source>
</reference>
<gene>
    <name evidence="6" type="ORF">LRAMOSA06464</name>
</gene>
<dbReference type="EMBL" id="LK023386">
    <property type="protein sequence ID" value="CDS14294.1"/>
    <property type="molecule type" value="Genomic_DNA"/>
</dbReference>
<dbReference type="InterPro" id="IPR037525">
    <property type="entry name" value="Velvet_dom"/>
</dbReference>
<protein>
    <recommendedName>
        <fullName evidence="5">Velvet domain-containing protein</fullName>
    </recommendedName>
</protein>
<dbReference type="OrthoDB" id="5599552at2759"/>
<comment type="subcellular location">
    <subcellularLocation>
        <location evidence="1">Nucleus</location>
    </subcellularLocation>
</comment>
<dbReference type="AlphaFoldDB" id="A0A077X481"/>
<evidence type="ECO:0000259" key="5">
    <source>
        <dbReference type="PROSITE" id="PS51821"/>
    </source>
</evidence>
<keyword evidence="2" id="KW-0805">Transcription regulation</keyword>
<name>A0A077X481_9FUNG</name>
<evidence type="ECO:0000256" key="2">
    <source>
        <dbReference type="ARBA" id="ARBA00023015"/>
    </source>
</evidence>
<dbReference type="GO" id="GO:0005634">
    <property type="term" value="C:nucleus"/>
    <property type="evidence" value="ECO:0007669"/>
    <property type="project" value="UniProtKB-SubCell"/>
</dbReference>
<sequence length="157" mass="18031">MLRGLDDQEGAYFVFPDMSVRDEGVYRLNMCLFEIQQLVSYNPVTSFLPRSSVKFLQSTMSDAFAVYPAKKFPGMHTSCALACHFAEQGLKIRIRKESRKRSAAQKFRRIDQSTSAMDHNLVQQQAFDEDSNMEEDNQIDTTMMGMMGQRGQVYEKT</sequence>
<dbReference type="PANTHER" id="PTHR33572">
    <property type="entry name" value="SPORE DEVELOPMENT REGULATOR VOSA"/>
    <property type="match status" value="1"/>
</dbReference>